<dbReference type="FunFam" id="1.10.10.10:FF:000047">
    <property type="entry name" value="Transcription factor"/>
    <property type="match status" value="1"/>
</dbReference>
<feature type="compositionally biased region" description="Low complexity" evidence="8">
    <location>
        <begin position="82"/>
        <end position="92"/>
    </location>
</feature>
<evidence type="ECO:0000256" key="6">
    <source>
        <dbReference type="ARBA" id="ARBA00023242"/>
    </source>
</evidence>
<dbReference type="EnsemblProtists" id="PYU1_T008660">
    <property type="protein sequence ID" value="PYU1_T008660"/>
    <property type="gene ID" value="PYU1_G008643"/>
</dbReference>
<keyword evidence="6 7" id="KW-0539">Nucleus</keyword>
<dbReference type="OMA" id="DRHDIFF"/>
<dbReference type="EMBL" id="GL376558">
    <property type="status" value="NOT_ANNOTATED_CDS"/>
    <property type="molecule type" value="Genomic_DNA"/>
</dbReference>
<dbReference type="HOGENOM" id="CLU_058727_0_0_1"/>
<dbReference type="Gene3D" id="1.10.10.10">
    <property type="entry name" value="Winged helix-like DNA-binding domain superfamily/Winged helix DNA-binding domain"/>
    <property type="match status" value="1"/>
</dbReference>
<evidence type="ECO:0008006" key="13">
    <source>
        <dbReference type="Google" id="ProtNLM"/>
    </source>
</evidence>
<name>K3WUL3_GLOUD</name>
<dbReference type="GO" id="GO:0005634">
    <property type="term" value="C:nucleus"/>
    <property type="evidence" value="ECO:0007669"/>
    <property type="project" value="UniProtKB-SubCell"/>
</dbReference>
<dbReference type="InParanoid" id="K3WUL3"/>
<evidence type="ECO:0000313" key="12">
    <source>
        <dbReference type="Proteomes" id="UP000019132"/>
    </source>
</evidence>
<dbReference type="Gene3D" id="1.20.140.80">
    <property type="entry name" value="Transcription factor DP"/>
    <property type="match status" value="1"/>
</dbReference>
<evidence type="ECO:0000256" key="7">
    <source>
        <dbReference type="RuleBase" id="RU003796"/>
    </source>
</evidence>
<comment type="similarity">
    <text evidence="2 7">Belongs to the E2F/DP family.</text>
</comment>
<sequence length="416" mass="46235">MSDQVQTSAPDTPPGAQIRSPALKNNNPKAPVRLTAKKRLAAAAAAGGSANTNTSQLVKPRVTRRELKKLTEMDLEEKDDIPGSSAASTPAPSVKPFGEDATSSQITPSSLHDDFVNLMKAQGLEKMATEAGLMKDGALVDIKQEVEVDATPAEQSGHAKRPLSASIDSGGSPTFGSPSSGKKRKYLKINKGLRHFSMKVCQKVEEKHVTSYNEVADELVREFVTMRPNDAVYDEKNIRRRVYDALNVLMAMDIISKERKEIRWKGLPSNLQHDTEMLIAERNERRKSLEQKKQHLQDLLVQQVAMKNLLKRNAARRKAETELSVASESGHGDEGRIFLPFIVVNTAKDTVIQCEMSEDRQDIFFNFSAPFEINDDTEILRRLNLHQCAFSELKQLVPEKLLSCLPAECEAKSEEN</sequence>
<dbReference type="PANTHER" id="PTHR12548">
    <property type="entry name" value="TRANSCRIPTION FACTOR DP"/>
    <property type="match status" value="1"/>
</dbReference>
<keyword evidence="12" id="KW-1185">Reference proteome</keyword>
<feature type="compositionally biased region" description="Low complexity" evidence="8">
    <location>
        <begin position="169"/>
        <end position="180"/>
    </location>
</feature>
<feature type="compositionally biased region" description="Basic and acidic residues" evidence="8">
    <location>
        <begin position="63"/>
        <end position="72"/>
    </location>
</feature>
<evidence type="ECO:0000256" key="2">
    <source>
        <dbReference type="ARBA" id="ARBA00010940"/>
    </source>
</evidence>
<dbReference type="SMART" id="SM01138">
    <property type="entry name" value="DP"/>
    <property type="match status" value="1"/>
</dbReference>
<evidence type="ECO:0000256" key="3">
    <source>
        <dbReference type="ARBA" id="ARBA00023015"/>
    </source>
</evidence>
<dbReference type="InterPro" id="IPR014889">
    <property type="entry name" value="Transc_factor_DP_C"/>
</dbReference>
<feature type="domain" description="Transcription factor DP C-terminal" evidence="9">
    <location>
        <begin position="273"/>
        <end position="415"/>
    </location>
</feature>
<dbReference type="InterPro" id="IPR037241">
    <property type="entry name" value="E2F-DP_heterodim"/>
</dbReference>
<dbReference type="Pfam" id="PF02319">
    <property type="entry name" value="WHD_E2F_TDP"/>
    <property type="match status" value="1"/>
</dbReference>
<dbReference type="VEuPathDB" id="FungiDB:PYU1_G008643"/>
<reference evidence="12" key="1">
    <citation type="journal article" date="2010" name="Genome Biol.">
        <title>Genome sequence of the necrotrophic plant pathogen Pythium ultimum reveals original pathogenicity mechanisms and effector repertoire.</title>
        <authorList>
            <person name="Levesque C.A."/>
            <person name="Brouwer H."/>
            <person name="Cano L."/>
            <person name="Hamilton J.P."/>
            <person name="Holt C."/>
            <person name="Huitema E."/>
            <person name="Raffaele S."/>
            <person name="Robideau G.P."/>
            <person name="Thines M."/>
            <person name="Win J."/>
            <person name="Zerillo M.M."/>
            <person name="Beakes G.W."/>
            <person name="Boore J.L."/>
            <person name="Busam D."/>
            <person name="Dumas B."/>
            <person name="Ferriera S."/>
            <person name="Fuerstenberg S.I."/>
            <person name="Gachon C.M."/>
            <person name="Gaulin E."/>
            <person name="Govers F."/>
            <person name="Grenville-Briggs L."/>
            <person name="Horner N."/>
            <person name="Hostetler J."/>
            <person name="Jiang R.H."/>
            <person name="Johnson J."/>
            <person name="Krajaejun T."/>
            <person name="Lin H."/>
            <person name="Meijer H.J."/>
            <person name="Moore B."/>
            <person name="Morris P."/>
            <person name="Phuntmart V."/>
            <person name="Puiu D."/>
            <person name="Shetty J."/>
            <person name="Stajich J.E."/>
            <person name="Tripathy S."/>
            <person name="Wawra S."/>
            <person name="van West P."/>
            <person name="Whitty B.R."/>
            <person name="Coutinho P.M."/>
            <person name="Henrissat B."/>
            <person name="Martin F."/>
            <person name="Thomas P.D."/>
            <person name="Tyler B.M."/>
            <person name="De Vries R.P."/>
            <person name="Kamoun S."/>
            <person name="Yandell M."/>
            <person name="Tisserat N."/>
            <person name="Buell C.R."/>
        </authorList>
    </citation>
    <scope>NUCLEOTIDE SEQUENCE</scope>
    <source>
        <strain evidence="12">DAOM:BR144</strain>
    </source>
</reference>
<dbReference type="AlphaFoldDB" id="K3WUL3"/>
<organism evidence="11 12">
    <name type="scientific">Globisporangium ultimum (strain ATCC 200006 / CBS 805.95 / DAOM BR144)</name>
    <name type="common">Pythium ultimum</name>
    <dbReference type="NCBI Taxonomy" id="431595"/>
    <lineage>
        <taxon>Eukaryota</taxon>
        <taxon>Sar</taxon>
        <taxon>Stramenopiles</taxon>
        <taxon>Oomycota</taxon>
        <taxon>Peronosporomycetes</taxon>
        <taxon>Pythiales</taxon>
        <taxon>Pythiaceae</taxon>
        <taxon>Globisporangium</taxon>
    </lineage>
</organism>
<evidence type="ECO:0000313" key="11">
    <source>
        <dbReference type="EnsemblProtists" id="PYU1_T008660"/>
    </source>
</evidence>
<feature type="domain" description="E2F/DP family winged-helix DNA-binding" evidence="10">
    <location>
        <begin position="188"/>
        <end position="266"/>
    </location>
</feature>
<feature type="region of interest" description="Disordered" evidence="8">
    <location>
        <begin position="150"/>
        <end position="183"/>
    </location>
</feature>
<protein>
    <recommendedName>
        <fullName evidence="13">E2F/DP family winged-helix DNA-binding domain-containing protein</fullName>
    </recommendedName>
</protein>
<dbReference type="CDD" id="cd14458">
    <property type="entry name" value="DP_DD"/>
    <property type="match status" value="1"/>
</dbReference>
<dbReference type="InterPro" id="IPR015648">
    <property type="entry name" value="Transcrpt_fac_DP"/>
</dbReference>
<accession>K3WUL3</accession>
<dbReference type="STRING" id="431595.K3WUL3"/>
<dbReference type="GO" id="GO:0000981">
    <property type="term" value="F:DNA-binding transcription factor activity, RNA polymerase II-specific"/>
    <property type="evidence" value="ECO:0007669"/>
    <property type="project" value="TreeGrafter"/>
</dbReference>
<evidence type="ECO:0000259" key="9">
    <source>
        <dbReference type="SMART" id="SM01138"/>
    </source>
</evidence>
<proteinExistence type="inferred from homology"/>
<dbReference type="PANTHER" id="PTHR12548:SF9">
    <property type="entry name" value="TRANSCRIPTION FACTOR DP"/>
    <property type="match status" value="1"/>
</dbReference>
<dbReference type="eggNOG" id="KOG2829">
    <property type="taxonomic scope" value="Eukaryota"/>
</dbReference>
<reference evidence="11" key="3">
    <citation type="submission" date="2015-02" db="UniProtKB">
        <authorList>
            <consortium name="EnsemblProtists"/>
        </authorList>
    </citation>
    <scope>IDENTIFICATION</scope>
    <source>
        <strain evidence="11">DAOM BR144</strain>
    </source>
</reference>
<dbReference type="InterPro" id="IPR003316">
    <property type="entry name" value="E2F_WHTH_DNA-bd_dom"/>
</dbReference>
<keyword evidence="4 7" id="KW-0238">DNA-binding</keyword>
<dbReference type="SUPFAM" id="SSF46785">
    <property type="entry name" value="Winged helix' DNA-binding domain"/>
    <property type="match status" value="1"/>
</dbReference>
<evidence type="ECO:0000256" key="4">
    <source>
        <dbReference type="ARBA" id="ARBA00023125"/>
    </source>
</evidence>
<feature type="compositionally biased region" description="Polar residues" evidence="8">
    <location>
        <begin position="1"/>
        <end position="10"/>
    </location>
</feature>
<keyword evidence="5 7" id="KW-0804">Transcription</keyword>
<dbReference type="InterPro" id="IPR038168">
    <property type="entry name" value="TF_DP_C_sf"/>
</dbReference>
<evidence type="ECO:0000256" key="1">
    <source>
        <dbReference type="ARBA" id="ARBA00004123"/>
    </source>
</evidence>
<evidence type="ECO:0000256" key="8">
    <source>
        <dbReference type="SAM" id="MobiDB-lite"/>
    </source>
</evidence>
<dbReference type="GO" id="GO:0000977">
    <property type="term" value="F:RNA polymerase II transcription regulatory region sequence-specific DNA binding"/>
    <property type="evidence" value="ECO:0007669"/>
    <property type="project" value="TreeGrafter"/>
</dbReference>
<keyword evidence="3 7" id="KW-0805">Transcription regulation</keyword>
<dbReference type="InterPro" id="IPR036388">
    <property type="entry name" value="WH-like_DNA-bd_sf"/>
</dbReference>
<dbReference type="InterPro" id="IPR036390">
    <property type="entry name" value="WH_DNA-bd_sf"/>
</dbReference>
<feature type="compositionally biased region" description="Low complexity" evidence="8">
    <location>
        <begin position="41"/>
        <end position="55"/>
    </location>
</feature>
<evidence type="ECO:0000256" key="5">
    <source>
        <dbReference type="ARBA" id="ARBA00023163"/>
    </source>
</evidence>
<dbReference type="GO" id="GO:0005667">
    <property type="term" value="C:transcription regulator complex"/>
    <property type="evidence" value="ECO:0007669"/>
    <property type="project" value="InterPro"/>
</dbReference>
<comment type="subcellular location">
    <subcellularLocation>
        <location evidence="1 7">Nucleus</location>
    </subcellularLocation>
</comment>
<dbReference type="GO" id="GO:0051726">
    <property type="term" value="P:regulation of cell cycle"/>
    <property type="evidence" value="ECO:0007669"/>
    <property type="project" value="InterPro"/>
</dbReference>
<evidence type="ECO:0000259" key="10">
    <source>
        <dbReference type="SMART" id="SM01372"/>
    </source>
</evidence>
<reference evidence="12" key="2">
    <citation type="submission" date="2010-04" db="EMBL/GenBank/DDBJ databases">
        <authorList>
            <person name="Buell R."/>
            <person name="Hamilton J."/>
            <person name="Hostetler J."/>
        </authorList>
    </citation>
    <scope>NUCLEOTIDE SEQUENCE [LARGE SCALE GENOMIC DNA]</scope>
    <source>
        <strain evidence="12">DAOM:BR144</strain>
    </source>
</reference>
<dbReference type="Pfam" id="PF08781">
    <property type="entry name" value="DP"/>
    <property type="match status" value="1"/>
</dbReference>
<dbReference type="SUPFAM" id="SSF144074">
    <property type="entry name" value="E2F-DP heterodimerization region"/>
    <property type="match status" value="1"/>
</dbReference>
<dbReference type="Proteomes" id="UP000019132">
    <property type="component" value="Unassembled WGS sequence"/>
</dbReference>
<dbReference type="SMART" id="SM01372">
    <property type="entry name" value="E2F_TDP"/>
    <property type="match status" value="1"/>
</dbReference>
<feature type="region of interest" description="Disordered" evidence="8">
    <location>
        <begin position="1"/>
        <end position="109"/>
    </location>
</feature>